<evidence type="ECO:0000313" key="4">
    <source>
        <dbReference type="EMBL" id="KJV08721.1"/>
    </source>
</evidence>
<gene>
    <name evidence="4" type="ORF">VZ95_15960</name>
</gene>
<reference evidence="4 5" key="1">
    <citation type="submission" date="2015-03" db="EMBL/GenBank/DDBJ databases">
        <title>Draft genome sequence of Elstera litoralis.</title>
        <authorList>
            <person name="Rahalkar M.C."/>
            <person name="Dhakephalkar P.K."/>
            <person name="Pore S.D."/>
            <person name="Arora P."/>
            <person name="Kapse N.G."/>
            <person name="Pandit P.S."/>
        </authorList>
    </citation>
    <scope>NUCLEOTIDE SEQUENCE [LARGE SCALE GENOMIC DNA]</scope>
    <source>
        <strain evidence="4 5">Dia-1</strain>
    </source>
</reference>
<dbReference type="EMBL" id="LAJY01000472">
    <property type="protein sequence ID" value="KJV08721.1"/>
    <property type="molecule type" value="Genomic_DNA"/>
</dbReference>
<dbReference type="AlphaFoldDB" id="A0A0F3IPR5"/>
<comment type="similarity">
    <text evidence="1">Belongs to the methyltransferase superfamily. L-isoaspartyl/D-aspartyl protein methyltransferase family.</text>
</comment>
<evidence type="ECO:0000256" key="3">
    <source>
        <dbReference type="ARBA" id="ARBA00030757"/>
    </source>
</evidence>
<dbReference type="InterPro" id="IPR029063">
    <property type="entry name" value="SAM-dependent_MTases_sf"/>
</dbReference>
<dbReference type="GO" id="GO:0005737">
    <property type="term" value="C:cytoplasm"/>
    <property type="evidence" value="ECO:0007669"/>
    <property type="project" value="TreeGrafter"/>
</dbReference>
<dbReference type="PANTHER" id="PTHR11579">
    <property type="entry name" value="PROTEIN-L-ISOASPARTATE O-METHYLTRANSFERASE"/>
    <property type="match status" value="1"/>
</dbReference>
<proteinExistence type="inferred from homology"/>
<dbReference type="Pfam" id="PF01135">
    <property type="entry name" value="PCMT"/>
    <property type="match status" value="1"/>
</dbReference>
<dbReference type="InterPro" id="IPR000682">
    <property type="entry name" value="PCMT"/>
</dbReference>
<dbReference type="RefSeq" id="WP_045776742.1">
    <property type="nucleotide sequence ID" value="NZ_LAJY01000472.1"/>
</dbReference>
<dbReference type="Proteomes" id="UP000033774">
    <property type="component" value="Unassembled WGS sequence"/>
</dbReference>
<dbReference type="OrthoDB" id="9798496at2"/>
<dbReference type="GO" id="GO:0004719">
    <property type="term" value="F:protein-L-isoaspartate (D-aspartate) O-methyltransferase activity"/>
    <property type="evidence" value="ECO:0007669"/>
    <property type="project" value="InterPro"/>
</dbReference>
<dbReference type="SUPFAM" id="SSF53335">
    <property type="entry name" value="S-adenosyl-L-methionine-dependent methyltransferases"/>
    <property type="match status" value="1"/>
</dbReference>
<sequence length="227" mass="23667">MDYAAARANMIECQVRTNKVIDPDVIAAMATVPREAFVPEALRPVAYIDEDLTVAPGRFLLEPMIIARLLQSAEIKKTDRALDFATGTGYGAALLAHLAGTVTALDSRASLLDLARRALAAAPVPVNFVEAPLDGVLAQAEGLAGQSFDVVLVSGALPKVPAALLDLLAEGGRLVTILKPEVAGGGEPPMGSATLFVKRAGVAAGRVLFDSATPLLPEFAPKPQFVF</sequence>
<accession>A0A0F3IPR5</accession>
<dbReference type="CDD" id="cd02440">
    <property type="entry name" value="AdoMet_MTases"/>
    <property type="match status" value="1"/>
</dbReference>
<dbReference type="Gene3D" id="3.40.50.150">
    <property type="entry name" value="Vaccinia Virus protein VP39"/>
    <property type="match status" value="1"/>
</dbReference>
<name>A0A0F3IPR5_9PROT</name>
<evidence type="ECO:0000313" key="5">
    <source>
        <dbReference type="Proteomes" id="UP000033774"/>
    </source>
</evidence>
<keyword evidence="5" id="KW-1185">Reference proteome</keyword>
<protein>
    <recommendedName>
        <fullName evidence="2">Protein-L-isoaspartate O-methyltransferase</fullName>
    </recommendedName>
    <alternativeName>
        <fullName evidence="3">Protein L-isoaspartyl methyltransferase</fullName>
    </alternativeName>
</protein>
<comment type="caution">
    <text evidence="4">The sequence shown here is derived from an EMBL/GenBank/DDBJ whole genome shotgun (WGS) entry which is preliminary data.</text>
</comment>
<evidence type="ECO:0000256" key="1">
    <source>
        <dbReference type="ARBA" id="ARBA00005369"/>
    </source>
</evidence>
<evidence type="ECO:0000256" key="2">
    <source>
        <dbReference type="ARBA" id="ARBA00013346"/>
    </source>
</evidence>
<organism evidence="4 5">
    <name type="scientific">Elstera litoralis</name>
    <dbReference type="NCBI Taxonomy" id="552518"/>
    <lineage>
        <taxon>Bacteria</taxon>
        <taxon>Pseudomonadati</taxon>
        <taxon>Pseudomonadota</taxon>
        <taxon>Alphaproteobacteria</taxon>
        <taxon>Rhodospirillales</taxon>
        <taxon>Rhodospirillaceae</taxon>
        <taxon>Elstera</taxon>
    </lineage>
</organism>
<dbReference type="PANTHER" id="PTHR11579:SF18">
    <property type="entry name" value="PROTEIN-L-ISOASPARTATE O-METHYLTRANSFERASE"/>
    <property type="match status" value="1"/>
</dbReference>